<dbReference type="Gene3D" id="3.50.30.40">
    <property type="entry name" value="Ribonuclease E inhibitor RraA/RraA-like"/>
    <property type="match status" value="1"/>
</dbReference>
<evidence type="ECO:0000256" key="12">
    <source>
        <dbReference type="ARBA" id="ARBA00047973"/>
    </source>
</evidence>
<feature type="binding site" evidence="13">
    <location>
        <position position="135"/>
    </location>
    <ligand>
        <name>substrate</name>
    </ligand>
</feature>
<name>A0A8J7KUX4_9FIRM</name>
<evidence type="ECO:0000256" key="8">
    <source>
        <dbReference type="ARBA" id="ARBA00025046"/>
    </source>
</evidence>
<dbReference type="AlphaFoldDB" id="A0A8J7KUX4"/>
<evidence type="ECO:0000256" key="6">
    <source>
        <dbReference type="ARBA" id="ARBA00012947"/>
    </source>
</evidence>
<comment type="catalytic activity">
    <reaction evidence="12">
        <text>oxaloacetate + H(+) = pyruvate + CO2</text>
        <dbReference type="Rhea" id="RHEA:15641"/>
        <dbReference type="ChEBI" id="CHEBI:15361"/>
        <dbReference type="ChEBI" id="CHEBI:15378"/>
        <dbReference type="ChEBI" id="CHEBI:16452"/>
        <dbReference type="ChEBI" id="CHEBI:16526"/>
        <dbReference type="EC" id="4.1.1.112"/>
    </reaction>
</comment>
<comment type="function">
    <text evidence="8">Catalyzes the aldol cleavage of 4-hydroxy-4-methyl-2-oxoglutarate (HMG) into 2 molecules of pyruvate. Also contains a secondary oxaloacetate (OAA) decarboxylase activity due to the common pyruvate enolate transition state formed following C-C bond cleavage in the retro-aldol and decarboxylation reactions.</text>
</comment>
<evidence type="ECO:0000256" key="4">
    <source>
        <dbReference type="ARBA" id="ARBA00011233"/>
    </source>
</evidence>
<evidence type="ECO:0000256" key="13">
    <source>
        <dbReference type="PIRSR" id="PIRSR605493-1"/>
    </source>
</evidence>
<feature type="binding site" evidence="13">
    <location>
        <begin position="113"/>
        <end position="116"/>
    </location>
    <ligand>
        <name>substrate</name>
    </ligand>
</feature>
<dbReference type="SUPFAM" id="SSF89562">
    <property type="entry name" value="RraA-like"/>
    <property type="match status" value="1"/>
</dbReference>
<comment type="cofactor">
    <cofactor evidence="2">
        <name>a divalent metal cation</name>
        <dbReference type="ChEBI" id="CHEBI:60240"/>
    </cofactor>
</comment>
<dbReference type="PANTHER" id="PTHR33254">
    <property type="entry name" value="4-HYDROXY-4-METHYL-2-OXOGLUTARATE ALDOLASE 3-RELATED"/>
    <property type="match status" value="1"/>
</dbReference>
<comment type="subunit">
    <text evidence="4">Homotrimer.</text>
</comment>
<evidence type="ECO:0000256" key="5">
    <source>
        <dbReference type="ARBA" id="ARBA00012213"/>
    </source>
</evidence>
<organism evidence="14 15">
    <name type="scientific">Mobilitalea sibirica</name>
    <dbReference type="NCBI Taxonomy" id="1462919"/>
    <lineage>
        <taxon>Bacteria</taxon>
        <taxon>Bacillati</taxon>
        <taxon>Bacillota</taxon>
        <taxon>Clostridia</taxon>
        <taxon>Lachnospirales</taxon>
        <taxon>Lachnospiraceae</taxon>
        <taxon>Mobilitalea</taxon>
    </lineage>
</organism>
<keyword evidence="13" id="KW-0479">Metal-binding</keyword>
<evidence type="ECO:0000256" key="7">
    <source>
        <dbReference type="ARBA" id="ARBA00016549"/>
    </source>
</evidence>
<keyword evidence="15" id="KW-1185">Reference proteome</keyword>
<reference evidence="14" key="1">
    <citation type="submission" date="2020-12" db="EMBL/GenBank/DDBJ databases">
        <title>M. sibirica DSM 26468T genome.</title>
        <authorList>
            <person name="Thieme N."/>
            <person name="Rettenmaier R."/>
            <person name="Zverlov V."/>
            <person name="Liebl W."/>
        </authorList>
    </citation>
    <scope>NUCLEOTIDE SEQUENCE</scope>
    <source>
        <strain evidence="14">DSM 26468</strain>
    </source>
</reference>
<evidence type="ECO:0000256" key="11">
    <source>
        <dbReference type="ARBA" id="ARBA00032305"/>
    </source>
</evidence>
<dbReference type="InterPro" id="IPR036704">
    <property type="entry name" value="RraA/RraA-like_sf"/>
</dbReference>
<protein>
    <recommendedName>
        <fullName evidence="7">Putative 4-hydroxy-4-methyl-2-oxoglutarate aldolase</fullName>
        <ecNumber evidence="6">4.1.1.112</ecNumber>
        <ecNumber evidence="5">4.1.3.17</ecNumber>
    </recommendedName>
    <alternativeName>
        <fullName evidence="11">Oxaloacetate decarboxylase</fullName>
    </alternativeName>
    <alternativeName>
        <fullName evidence="9">Regulator of ribonuclease activity homolog</fullName>
    </alternativeName>
    <alternativeName>
        <fullName evidence="10">RraA-like protein</fullName>
    </alternativeName>
</protein>
<evidence type="ECO:0000256" key="3">
    <source>
        <dbReference type="ARBA" id="ARBA00008621"/>
    </source>
</evidence>
<dbReference type="InterPro" id="IPR005493">
    <property type="entry name" value="RraA/RraA-like"/>
</dbReference>
<dbReference type="GO" id="GO:0008948">
    <property type="term" value="F:oxaloacetate decarboxylase activity"/>
    <property type="evidence" value="ECO:0007669"/>
    <property type="project" value="UniProtKB-EC"/>
</dbReference>
<proteinExistence type="inferred from homology"/>
<evidence type="ECO:0000256" key="2">
    <source>
        <dbReference type="ARBA" id="ARBA00001968"/>
    </source>
</evidence>
<evidence type="ECO:0000256" key="10">
    <source>
        <dbReference type="ARBA" id="ARBA00030169"/>
    </source>
</evidence>
<comment type="caution">
    <text evidence="14">The sequence shown here is derived from an EMBL/GenBank/DDBJ whole genome shotgun (WGS) entry which is preliminary data.</text>
</comment>
<dbReference type="CDD" id="cd16841">
    <property type="entry name" value="RraA_family"/>
    <property type="match status" value="1"/>
</dbReference>
<comment type="similarity">
    <text evidence="3">Belongs to the class II aldolase/RraA-like family.</text>
</comment>
<dbReference type="EMBL" id="JAEAGR010000001">
    <property type="protein sequence ID" value="MBH1939490.1"/>
    <property type="molecule type" value="Genomic_DNA"/>
</dbReference>
<dbReference type="EC" id="4.1.1.112" evidence="6"/>
<evidence type="ECO:0000313" key="14">
    <source>
        <dbReference type="EMBL" id="MBH1939490.1"/>
    </source>
</evidence>
<sequence length="236" mass="26538">MMTNQELIKELRKYRCADLSDAMDALGLVDKGTMDEKMRPLRPGIEFKGFAHTVKLLPKQDKVKTCKTVEEWREELGKGCNDIYNFVDTVNEENAKDMVICIDMDGIRGGVWGSEISLTMMERGVEGVVVDGGCRDSYETNVEKAPVFCTRRTFTHAYGRVQRGQIGVPINCAGVTVKPGDVICADDDGVLVIPREVAEDVIQFAKMQLEDDIKVRTQHYQNLGLEPDETLERLMK</sequence>
<gene>
    <name evidence="14" type="ORF">I5677_01120</name>
</gene>
<feature type="binding site" evidence="13">
    <location>
        <position position="136"/>
    </location>
    <ligand>
        <name>Mg(2+)</name>
        <dbReference type="ChEBI" id="CHEBI:18420"/>
    </ligand>
</feature>
<comment type="cofactor">
    <cofactor evidence="13">
        <name>Mg(2+)</name>
        <dbReference type="ChEBI" id="CHEBI:18420"/>
    </cofactor>
</comment>
<evidence type="ECO:0000313" key="15">
    <source>
        <dbReference type="Proteomes" id="UP000623269"/>
    </source>
</evidence>
<dbReference type="GO" id="GO:0046872">
    <property type="term" value="F:metal ion binding"/>
    <property type="evidence" value="ECO:0007669"/>
    <property type="project" value="UniProtKB-KW"/>
</dbReference>
<dbReference type="EC" id="4.1.3.17" evidence="5"/>
<keyword evidence="13" id="KW-0460">Magnesium</keyword>
<dbReference type="GO" id="GO:0047443">
    <property type="term" value="F:4-hydroxy-4-methyl-2-oxoglutarate aldolase activity"/>
    <property type="evidence" value="ECO:0007669"/>
    <property type="project" value="UniProtKB-EC"/>
</dbReference>
<dbReference type="Proteomes" id="UP000623269">
    <property type="component" value="Unassembled WGS sequence"/>
</dbReference>
<evidence type="ECO:0000256" key="9">
    <source>
        <dbReference type="ARBA" id="ARBA00029596"/>
    </source>
</evidence>
<dbReference type="RefSeq" id="WP_197659709.1">
    <property type="nucleotide sequence ID" value="NZ_JAEAGR010000001.1"/>
</dbReference>
<dbReference type="PANTHER" id="PTHR33254:SF4">
    <property type="entry name" value="4-HYDROXY-4-METHYL-2-OXOGLUTARATE ALDOLASE 3-RELATED"/>
    <property type="match status" value="1"/>
</dbReference>
<accession>A0A8J7KUX4</accession>
<comment type="catalytic activity">
    <reaction evidence="1">
        <text>4-hydroxy-4-methyl-2-oxoglutarate = 2 pyruvate</text>
        <dbReference type="Rhea" id="RHEA:22748"/>
        <dbReference type="ChEBI" id="CHEBI:15361"/>
        <dbReference type="ChEBI" id="CHEBI:58276"/>
        <dbReference type="EC" id="4.1.3.17"/>
    </reaction>
</comment>
<evidence type="ECO:0000256" key="1">
    <source>
        <dbReference type="ARBA" id="ARBA00001342"/>
    </source>
</evidence>
<dbReference type="Pfam" id="PF03737">
    <property type="entry name" value="RraA-like"/>
    <property type="match status" value="1"/>
</dbReference>